<feature type="signal peptide" evidence="1">
    <location>
        <begin position="1"/>
        <end position="20"/>
    </location>
</feature>
<reference evidence="5 6" key="1">
    <citation type="submission" date="2020-04" db="EMBL/GenBank/DDBJ databases">
        <title>Perkinsus olseni comparative genomics.</title>
        <authorList>
            <person name="Bogema D.R."/>
        </authorList>
    </citation>
    <scope>NUCLEOTIDE SEQUENCE [LARGE SCALE GENOMIC DNA]</scope>
    <source>
        <strain evidence="3">00978-12</strain>
        <strain evidence="4">ATCC PRA-205</strain>
        <strain evidence="2 6">ATCC PRA-207</strain>
    </source>
</reference>
<dbReference type="EMBL" id="JABANM010006116">
    <property type="protein sequence ID" value="KAF4746450.1"/>
    <property type="molecule type" value="Genomic_DNA"/>
</dbReference>
<proteinExistence type="predicted"/>
<dbReference type="Proteomes" id="UP000541610">
    <property type="component" value="Unassembled WGS sequence"/>
</dbReference>
<dbReference type="AlphaFoldDB" id="A0A7J6TQ26"/>
<comment type="caution">
    <text evidence="4">The sequence shown here is derived from an EMBL/GenBank/DDBJ whole genome shotgun (WGS) entry which is preliminary data.</text>
</comment>
<protein>
    <submittedName>
        <fullName evidence="4">Uncharacterized protein</fullName>
    </submittedName>
</protein>
<dbReference type="EMBL" id="JABANO010039642">
    <property type="protein sequence ID" value="KAF4691038.1"/>
    <property type="molecule type" value="Genomic_DNA"/>
</dbReference>
<dbReference type="EMBL" id="JABANP010000072">
    <property type="protein sequence ID" value="KAF4691762.1"/>
    <property type="molecule type" value="Genomic_DNA"/>
</dbReference>
<evidence type="ECO:0000313" key="2">
    <source>
        <dbReference type="EMBL" id="KAF4691038.1"/>
    </source>
</evidence>
<dbReference type="Proteomes" id="UP000553632">
    <property type="component" value="Unassembled WGS sequence"/>
</dbReference>
<name>A0A7J6TQ26_PEROL</name>
<gene>
    <name evidence="3" type="ORF">FOZ60_014912</name>
    <name evidence="4" type="ORF">FOZ62_014083</name>
    <name evidence="2" type="ORF">FOZ63_006609</name>
</gene>
<evidence type="ECO:0000256" key="1">
    <source>
        <dbReference type="SAM" id="SignalP"/>
    </source>
</evidence>
<dbReference type="Proteomes" id="UP000574390">
    <property type="component" value="Unassembled WGS sequence"/>
</dbReference>
<evidence type="ECO:0000313" key="7">
    <source>
        <dbReference type="Proteomes" id="UP000574390"/>
    </source>
</evidence>
<feature type="chain" id="PRO_5036400766" evidence="1">
    <location>
        <begin position="21"/>
        <end position="133"/>
    </location>
</feature>
<keyword evidence="6" id="KW-1185">Reference proteome</keyword>
<sequence>MLLLWFVSVASAAVTDPTAARHEFLKNGTVEIVEYAVRPEYSADDDIEIFFGEYRIASWFVSMAPWNIYHGGLQFKCRRTNYTYTIDYNAKFDFNITHFLVPTEQYQGDVDEDGFPTGTSLIYNGSSSARKAH</sequence>
<evidence type="ECO:0000313" key="5">
    <source>
        <dbReference type="Proteomes" id="UP000541610"/>
    </source>
</evidence>
<organism evidence="4 7">
    <name type="scientific">Perkinsus olseni</name>
    <name type="common">Perkinsus atlanticus</name>
    <dbReference type="NCBI Taxonomy" id="32597"/>
    <lineage>
        <taxon>Eukaryota</taxon>
        <taxon>Sar</taxon>
        <taxon>Alveolata</taxon>
        <taxon>Perkinsozoa</taxon>
        <taxon>Perkinsea</taxon>
        <taxon>Perkinsida</taxon>
        <taxon>Perkinsidae</taxon>
        <taxon>Perkinsus</taxon>
    </lineage>
</organism>
<evidence type="ECO:0000313" key="4">
    <source>
        <dbReference type="EMBL" id="KAF4746450.1"/>
    </source>
</evidence>
<evidence type="ECO:0000313" key="3">
    <source>
        <dbReference type="EMBL" id="KAF4691762.1"/>
    </source>
</evidence>
<keyword evidence="1" id="KW-0732">Signal</keyword>
<accession>A0A7J6TQ26</accession>
<evidence type="ECO:0000313" key="6">
    <source>
        <dbReference type="Proteomes" id="UP000553632"/>
    </source>
</evidence>